<dbReference type="EMBL" id="FR687253">
    <property type="protein sequence ID" value="CBW85551.1"/>
    <property type="molecule type" value="Genomic_DNA"/>
</dbReference>
<evidence type="ECO:0000313" key="2">
    <source>
        <dbReference type="Proteomes" id="UP000001286"/>
    </source>
</evidence>
<sequence length="381" mass="43668">MINKEIRGILGLKQITKDDQIILLENAKVIIRNNLLIKLMIDESDFYKEIDYNLPVTEANELIGRKGSKTKALTLNAIMRSKTKEMRLKINKASHRIELKLGVQHFPNLYFGEEALLTKENIQKMISDTYGSYDEWTRLLAKSNLKVKTRQTIKQGDIFSYPIGNEYGFALVIGCFQAYRKQEIIPTDRNHYLKLMMGVPLVIRTFNYTSEQNTVDTGVLREHSLLNPEFIMDDLVLRGKFPIIGTIKLKEADILLPMNFSFNGISTTYVGYQTIDASDLEIIKWHQADITVRFDWGFGTKTMAAKEFLKRCGTCVKFLPYSGLGMNPVANFSEKLLSPETIFSEAELKHISELLNIDVEMTFDSFNEAYDGINRQKLLNS</sequence>
<dbReference type="KEGG" id="liv:LIV_1064"/>
<dbReference type="eggNOG" id="ENOG502Z7N6">
    <property type="taxonomic scope" value="Bacteria"/>
</dbReference>
<dbReference type="InterPro" id="IPR029278">
    <property type="entry name" value="Imm26"/>
</dbReference>
<organism evidence="1 2">
    <name type="scientific">Listeria ivanovii (strain ATCC BAA-678 / PAM 55)</name>
    <dbReference type="NCBI Taxonomy" id="881621"/>
    <lineage>
        <taxon>Bacteria</taxon>
        <taxon>Bacillati</taxon>
        <taxon>Bacillota</taxon>
        <taxon>Bacilli</taxon>
        <taxon>Bacillales</taxon>
        <taxon>Listeriaceae</taxon>
        <taxon>Listeria</taxon>
    </lineage>
</organism>
<gene>
    <name evidence="1" type="ordered locus">LIV_1064</name>
</gene>
<name>G2ZEN6_LISIP</name>
<reference evidence="1 2" key="1">
    <citation type="journal article" date="2011" name="J. Bacteriol.">
        <title>Complete genome sequence of the animal pathogen Listeria ivanovii, which provides insights into host specificities and evolution of the genus Listeria.</title>
        <authorList>
            <person name="Buchrieser C."/>
            <person name="Rusniok C."/>
            <person name="Garrido P."/>
            <person name="Hain T."/>
            <person name="Scortti M."/>
            <person name="Lampidis R."/>
            <person name="Karst U."/>
            <person name="Chakraborty T."/>
            <person name="Cossart P."/>
            <person name="Kreft J."/>
            <person name="Vazquez-Boland J.A."/>
            <person name="Goebel W."/>
            <person name="Glaser P."/>
        </authorList>
    </citation>
    <scope>NUCLEOTIDE SEQUENCE [LARGE SCALE GENOMIC DNA]</scope>
    <source>
        <strain evidence="2">ATCC BAA-678 / PAM 55</strain>
    </source>
</reference>
<dbReference type="RefSeq" id="WP_014092530.1">
    <property type="nucleotide sequence ID" value="NC_016011.1"/>
</dbReference>
<accession>G2ZEN6</accession>
<dbReference type="HOGENOM" id="CLU_723204_0_0_9"/>
<dbReference type="Proteomes" id="UP000001286">
    <property type="component" value="Chromosome"/>
</dbReference>
<protein>
    <submittedName>
        <fullName evidence="1">Uncharacterized protein</fullName>
    </submittedName>
</protein>
<dbReference type="Pfam" id="PF15428">
    <property type="entry name" value="Imm26"/>
    <property type="match status" value="1"/>
</dbReference>
<dbReference type="OrthoDB" id="2366098at2"/>
<evidence type="ECO:0000313" key="1">
    <source>
        <dbReference type="EMBL" id="CBW85551.1"/>
    </source>
</evidence>
<proteinExistence type="predicted"/>
<dbReference type="AlphaFoldDB" id="G2ZEN6"/>